<evidence type="ECO:0000256" key="1">
    <source>
        <dbReference type="SAM" id="Phobius"/>
    </source>
</evidence>
<gene>
    <name evidence="2" type="ORF">SI65_04985</name>
</gene>
<dbReference type="AlphaFoldDB" id="A0A1E3BGE2"/>
<dbReference type="OrthoDB" id="5324242at2759"/>
<accession>A0A1E3BGE2</accession>
<dbReference type="Proteomes" id="UP000094569">
    <property type="component" value="Unassembled WGS sequence"/>
</dbReference>
<sequence>MANWVRLSQDQAKDIFAEATGVLGILANYQRVREVVLETEKLGPGQYTDRELNILLSALFSTTVASFGTFSFVFVYERYKKECNRYPDRQLNPSEAFGLHIYTDHDGSALRERYPATIIDTWIPDPDKPTWFADVLRNSFAHGQSKTKMEGDRLGVELTNTRDGRTLNFAIFMTQQDFGNLVASALRSFMTAVVDGGVYEPLSSLLMYEL</sequence>
<keyword evidence="1" id="KW-1133">Transmembrane helix</keyword>
<comment type="caution">
    <text evidence="2">The sequence shown here is derived from an EMBL/GenBank/DDBJ whole genome shotgun (WGS) entry which is preliminary data.</text>
</comment>
<dbReference type="VEuPathDB" id="FungiDB:SI65_04985"/>
<name>A0A1E3BGE2_ASPCR</name>
<organism evidence="2 3">
    <name type="scientific">Aspergillus cristatus</name>
    <name type="common">Chinese Fuzhuan brick tea-fermentation fungus</name>
    <name type="synonym">Eurotium cristatum</name>
    <dbReference type="NCBI Taxonomy" id="573508"/>
    <lineage>
        <taxon>Eukaryota</taxon>
        <taxon>Fungi</taxon>
        <taxon>Dikarya</taxon>
        <taxon>Ascomycota</taxon>
        <taxon>Pezizomycotina</taxon>
        <taxon>Eurotiomycetes</taxon>
        <taxon>Eurotiomycetidae</taxon>
        <taxon>Eurotiales</taxon>
        <taxon>Aspergillaceae</taxon>
        <taxon>Aspergillus</taxon>
        <taxon>Aspergillus subgen. Aspergillus</taxon>
    </lineage>
</organism>
<feature type="transmembrane region" description="Helical" evidence="1">
    <location>
        <begin position="54"/>
        <end position="76"/>
    </location>
</feature>
<protein>
    <submittedName>
        <fullName evidence="2">Uncharacterized protein</fullName>
    </submittedName>
</protein>
<keyword evidence="3" id="KW-1185">Reference proteome</keyword>
<keyword evidence="1" id="KW-0472">Membrane</keyword>
<reference evidence="2 3" key="1">
    <citation type="journal article" date="2016" name="BMC Genomics">
        <title>Comparative genomic and transcriptomic analyses of the Fuzhuan brick tea-fermentation fungus Aspergillus cristatus.</title>
        <authorList>
            <person name="Ge Y."/>
            <person name="Wang Y."/>
            <person name="Liu Y."/>
            <person name="Tan Y."/>
            <person name="Ren X."/>
            <person name="Zhang X."/>
            <person name="Hyde K.D."/>
            <person name="Liu Y."/>
            <person name="Liu Z."/>
        </authorList>
    </citation>
    <scope>NUCLEOTIDE SEQUENCE [LARGE SCALE GENOMIC DNA]</scope>
    <source>
        <strain evidence="2 3">GZAAS20.1005</strain>
    </source>
</reference>
<dbReference type="EMBL" id="JXNT01000004">
    <property type="protein sequence ID" value="ODM19999.1"/>
    <property type="molecule type" value="Genomic_DNA"/>
</dbReference>
<evidence type="ECO:0000313" key="2">
    <source>
        <dbReference type="EMBL" id="ODM19999.1"/>
    </source>
</evidence>
<proteinExistence type="predicted"/>
<keyword evidence="1" id="KW-0812">Transmembrane</keyword>
<evidence type="ECO:0000313" key="3">
    <source>
        <dbReference type="Proteomes" id="UP000094569"/>
    </source>
</evidence>